<keyword evidence="1 5" id="KW-0808">Transferase</keyword>
<dbReference type="Gene3D" id="3.40.630.30">
    <property type="match status" value="1"/>
</dbReference>
<dbReference type="GO" id="GO:0004596">
    <property type="term" value="F:protein-N-terminal amino-acid acetyltransferase activity"/>
    <property type="evidence" value="ECO:0007669"/>
    <property type="project" value="InterPro"/>
</dbReference>
<dbReference type="PANTHER" id="PTHR45896">
    <property type="entry name" value="N-ALPHA-ACETYLTRANSFERASE 30"/>
    <property type="match status" value="1"/>
</dbReference>
<sequence>MAVATAPAPPAAAPAAAARAAAAAPPSAAPADAAAARRAPEASTSGITYRVYRDEHDLPAVIDLIDKDLSEPYSIFTYRYFTAQWPQLCFLAHDAASGAPCGVVVCKMDVHRGKQMRGYLAMLVVDKRFRGKGVGSCLARMAIQAMIDGGAEEVALEAEVTNGGALALYRALGFVRDKRLHRYYLSGNDAYRLKLQLPLTQRYAERRAREREAILGYAEGGGEGGEQLPAVEGEVA</sequence>
<evidence type="ECO:0000313" key="6">
    <source>
        <dbReference type="Proteomes" id="UP000247498"/>
    </source>
</evidence>
<dbReference type="FunCoup" id="A0A2V0P4G3">
    <property type="interactions" value="686"/>
</dbReference>
<dbReference type="PANTHER" id="PTHR45896:SF1">
    <property type="entry name" value="N-ALPHA-ACETYLTRANSFERASE 30"/>
    <property type="match status" value="1"/>
</dbReference>
<keyword evidence="2" id="KW-0012">Acyltransferase</keyword>
<dbReference type="OrthoDB" id="249099at2759"/>
<dbReference type="EMBL" id="BDRX01000052">
    <property type="protein sequence ID" value="GBF94459.1"/>
    <property type="molecule type" value="Genomic_DNA"/>
</dbReference>
<comment type="caution">
    <text evidence="5">The sequence shown here is derived from an EMBL/GenBank/DDBJ whole genome shotgun (WGS) entry which is preliminary data.</text>
</comment>
<dbReference type="SUPFAM" id="SSF55729">
    <property type="entry name" value="Acyl-CoA N-acyltransferases (Nat)"/>
    <property type="match status" value="1"/>
</dbReference>
<dbReference type="InterPro" id="IPR000182">
    <property type="entry name" value="GNAT_dom"/>
</dbReference>
<evidence type="ECO:0000256" key="1">
    <source>
        <dbReference type="ARBA" id="ARBA00022679"/>
    </source>
</evidence>
<organism evidence="5 6">
    <name type="scientific">Raphidocelis subcapitata</name>
    <dbReference type="NCBI Taxonomy" id="307507"/>
    <lineage>
        <taxon>Eukaryota</taxon>
        <taxon>Viridiplantae</taxon>
        <taxon>Chlorophyta</taxon>
        <taxon>core chlorophytes</taxon>
        <taxon>Chlorophyceae</taxon>
        <taxon>CS clade</taxon>
        <taxon>Sphaeropleales</taxon>
        <taxon>Selenastraceae</taxon>
        <taxon>Raphidocelis</taxon>
    </lineage>
</organism>
<dbReference type="AlphaFoldDB" id="A0A2V0P4G3"/>
<dbReference type="STRING" id="307507.A0A2V0P4G3"/>
<keyword evidence="6" id="KW-1185">Reference proteome</keyword>
<feature type="domain" description="N-acetyltransferase" evidence="4">
    <location>
        <begin position="47"/>
        <end position="198"/>
    </location>
</feature>
<comment type="similarity">
    <text evidence="3">Belongs to the acetyltransferase family. MAK3 subfamily.</text>
</comment>
<gene>
    <name evidence="5" type="ORF">Rsub_06993</name>
</gene>
<evidence type="ECO:0000259" key="4">
    <source>
        <dbReference type="PROSITE" id="PS51186"/>
    </source>
</evidence>
<dbReference type="PROSITE" id="PS51186">
    <property type="entry name" value="GNAT"/>
    <property type="match status" value="1"/>
</dbReference>
<dbReference type="InterPro" id="IPR016181">
    <property type="entry name" value="Acyl_CoA_acyltransferase"/>
</dbReference>
<name>A0A2V0P4G3_9CHLO</name>
<dbReference type="InterPro" id="IPR044542">
    <property type="entry name" value="NAA30-like"/>
</dbReference>
<dbReference type="Proteomes" id="UP000247498">
    <property type="component" value="Unassembled WGS sequence"/>
</dbReference>
<dbReference type="GO" id="GO:0031417">
    <property type="term" value="C:NatC complex"/>
    <property type="evidence" value="ECO:0007669"/>
    <property type="project" value="TreeGrafter"/>
</dbReference>
<protein>
    <submittedName>
        <fullName evidence="5">N-alpha-acetyltransferase</fullName>
    </submittedName>
</protein>
<evidence type="ECO:0000256" key="3">
    <source>
        <dbReference type="ARBA" id="ARBA00024025"/>
    </source>
</evidence>
<dbReference type="CDD" id="cd04301">
    <property type="entry name" value="NAT_SF"/>
    <property type="match status" value="1"/>
</dbReference>
<accession>A0A2V0P4G3</accession>
<evidence type="ECO:0000256" key="2">
    <source>
        <dbReference type="ARBA" id="ARBA00023315"/>
    </source>
</evidence>
<dbReference type="InParanoid" id="A0A2V0P4G3"/>
<reference evidence="5 6" key="1">
    <citation type="journal article" date="2018" name="Sci. Rep.">
        <title>Raphidocelis subcapitata (=Pseudokirchneriella subcapitata) provides an insight into genome evolution and environmental adaptations in the Sphaeropleales.</title>
        <authorList>
            <person name="Suzuki S."/>
            <person name="Yamaguchi H."/>
            <person name="Nakajima N."/>
            <person name="Kawachi M."/>
        </authorList>
    </citation>
    <scope>NUCLEOTIDE SEQUENCE [LARGE SCALE GENOMIC DNA]</scope>
    <source>
        <strain evidence="5 6">NIES-35</strain>
    </source>
</reference>
<dbReference type="Pfam" id="PF00583">
    <property type="entry name" value="Acetyltransf_1"/>
    <property type="match status" value="1"/>
</dbReference>
<evidence type="ECO:0000313" key="5">
    <source>
        <dbReference type="EMBL" id="GBF94459.1"/>
    </source>
</evidence>
<proteinExistence type="inferred from homology"/>